<comment type="caution">
    <text evidence="1">The sequence shown here is derived from an EMBL/GenBank/DDBJ whole genome shotgun (WGS) entry which is preliminary data.</text>
</comment>
<dbReference type="Proteomes" id="UP000022433">
    <property type="component" value="Unassembled WGS sequence"/>
</dbReference>
<protein>
    <submittedName>
        <fullName evidence="1">Uncharacterized protein</fullName>
    </submittedName>
</protein>
<accession>A0AAN4SFW1</accession>
<sequence length="41" mass="4845">MQNFRNSNRQISKQETITPQAFKIFRLSTVVRQGVSFYPLI</sequence>
<gene>
    <name evidence="1" type="ORF">M104_4982</name>
</gene>
<reference evidence="1 2" key="1">
    <citation type="submission" date="2014-02" db="EMBL/GenBank/DDBJ databases">
        <authorList>
            <person name="Sears C."/>
            <person name="Carroll K."/>
            <person name="Sack B.R."/>
            <person name="Qadri F."/>
            <person name="Myers L.L."/>
            <person name="Chung G.-T."/>
            <person name="Escheverria P."/>
            <person name="Fraser C.M."/>
            <person name="Sadzewicz L."/>
            <person name="Shefchek K.A."/>
            <person name="Tallon L."/>
            <person name="Das S.P."/>
            <person name="Daugherty S."/>
            <person name="Mongodin E.F."/>
        </authorList>
    </citation>
    <scope>NUCLEOTIDE SEQUENCE [LARGE SCALE GENOMIC DNA]</scope>
    <source>
        <strain evidence="1 2">1007-1-F #10</strain>
    </source>
</reference>
<name>A0AAN4SFW1_BACFG</name>
<dbReference type="EMBL" id="JGEA01000063">
    <property type="protein sequence ID" value="EYA11989.1"/>
    <property type="molecule type" value="Genomic_DNA"/>
</dbReference>
<organism evidence="1 2">
    <name type="scientific">Bacteroides fragilis str. 1007-1-F #10</name>
    <dbReference type="NCBI Taxonomy" id="1339295"/>
    <lineage>
        <taxon>Bacteria</taxon>
        <taxon>Pseudomonadati</taxon>
        <taxon>Bacteroidota</taxon>
        <taxon>Bacteroidia</taxon>
        <taxon>Bacteroidales</taxon>
        <taxon>Bacteroidaceae</taxon>
        <taxon>Bacteroides</taxon>
    </lineage>
</organism>
<evidence type="ECO:0000313" key="2">
    <source>
        <dbReference type="Proteomes" id="UP000022433"/>
    </source>
</evidence>
<evidence type="ECO:0000313" key="1">
    <source>
        <dbReference type="EMBL" id="EYA11989.1"/>
    </source>
</evidence>
<dbReference type="AlphaFoldDB" id="A0AAN4SFW1"/>
<proteinExistence type="predicted"/>